<dbReference type="Proteomes" id="UP000008810">
    <property type="component" value="Chromosome 3"/>
</dbReference>
<dbReference type="Gramene" id="PNT68614">
    <property type="protein sequence ID" value="PNT68614"/>
    <property type="gene ID" value="BRADI_3g43287v3"/>
</dbReference>
<evidence type="ECO:0000313" key="2">
    <source>
        <dbReference type="EnsemblPlants" id="PNT68614"/>
    </source>
</evidence>
<dbReference type="AlphaFoldDB" id="A0A2K2D2U2"/>
<dbReference type="PANTHER" id="PTHR34146:SF8">
    <property type="entry name" value="RNASE H TYPE-1 DOMAIN-CONTAINING PROTEIN"/>
    <property type="match status" value="1"/>
</dbReference>
<name>A0A2K2D2U2_BRADI</name>
<organism evidence="1">
    <name type="scientific">Brachypodium distachyon</name>
    <name type="common">Purple false brome</name>
    <name type="synonym">Trachynia distachya</name>
    <dbReference type="NCBI Taxonomy" id="15368"/>
    <lineage>
        <taxon>Eukaryota</taxon>
        <taxon>Viridiplantae</taxon>
        <taxon>Streptophyta</taxon>
        <taxon>Embryophyta</taxon>
        <taxon>Tracheophyta</taxon>
        <taxon>Spermatophyta</taxon>
        <taxon>Magnoliopsida</taxon>
        <taxon>Liliopsida</taxon>
        <taxon>Poales</taxon>
        <taxon>Poaceae</taxon>
        <taxon>BOP clade</taxon>
        <taxon>Pooideae</taxon>
        <taxon>Stipodae</taxon>
        <taxon>Brachypodieae</taxon>
        <taxon>Brachypodium</taxon>
    </lineage>
</organism>
<dbReference type="InParanoid" id="A0A2K2D2U2"/>
<reference evidence="1 2" key="1">
    <citation type="journal article" date="2010" name="Nature">
        <title>Genome sequencing and analysis of the model grass Brachypodium distachyon.</title>
        <authorList>
            <consortium name="International Brachypodium Initiative"/>
        </authorList>
    </citation>
    <scope>NUCLEOTIDE SEQUENCE [LARGE SCALE GENOMIC DNA]</scope>
    <source>
        <strain evidence="1 2">Bd21</strain>
    </source>
</reference>
<dbReference type="OrthoDB" id="1113780at2759"/>
<reference evidence="1" key="2">
    <citation type="submission" date="2017-06" db="EMBL/GenBank/DDBJ databases">
        <title>WGS assembly of Brachypodium distachyon.</title>
        <authorList>
            <consortium name="The International Brachypodium Initiative"/>
            <person name="Lucas S."/>
            <person name="Harmon-Smith M."/>
            <person name="Lail K."/>
            <person name="Tice H."/>
            <person name="Grimwood J."/>
            <person name="Bruce D."/>
            <person name="Barry K."/>
            <person name="Shu S."/>
            <person name="Lindquist E."/>
            <person name="Wang M."/>
            <person name="Pitluck S."/>
            <person name="Vogel J.P."/>
            <person name="Garvin D.F."/>
            <person name="Mockler T.C."/>
            <person name="Schmutz J."/>
            <person name="Rokhsar D."/>
            <person name="Bevan M.W."/>
        </authorList>
    </citation>
    <scope>NUCLEOTIDE SEQUENCE</scope>
    <source>
        <strain evidence="1">Bd21</strain>
    </source>
</reference>
<dbReference type="EMBL" id="CM000882">
    <property type="protein sequence ID" value="PNT68614.1"/>
    <property type="molecule type" value="Genomic_DNA"/>
</dbReference>
<evidence type="ECO:0000313" key="1">
    <source>
        <dbReference type="EMBL" id="PNT68614.1"/>
    </source>
</evidence>
<proteinExistence type="predicted"/>
<gene>
    <name evidence="1" type="ORF">BRADI_3g43287v3</name>
</gene>
<accession>A0A2K2D2U2</accession>
<protein>
    <submittedName>
        <fullName evidence="1 2">Uncharacterized protein</fullName>
    </submittedName>
</protein>
<sequence length="173" mass="19676">MWSGIRVDSMLEQNILTVPEIIQAILQASTHDNMLEFIFAVLWMLWKSRNDLLFNSINQSPLQVIHGAKALFQTEAKTFQMEIAQDPVQNTLYKSVYSMDSKRIKEGPNIFIDAAWKEQNPLNLSCVGPGKHAGLEVFIYAPRHHQHKTIFLQATSVADSALQLKLKPWNSQA</sequence>
<reference evidence="2" key="3">
    <citation type="submission" date="2018-08" db="UniProtKB">
        <authorList>
            <consortium name="EnsemblPlants"/>
        </authorList>
    </citation>
    <scope>IDENTIFICATION</scope>
    <source>
        <strain evidence="2">cv. Bd21</strain>
    </source>
</reference>
<evidence type="ECO:0000313" key="3">
    <source>
        <dbReference type="Proteomes" id="UP000008810"/>
    </source>
</evidence>
<keyword evidence="3" id="KW-1185">Reference proteome</keyword>
<dbReference type="EnsemblPlants" id="PNT68614">
    <property type="protein sequence ID" value="PNT68614"/>
    <property type="gene ID" value="BRADI_3g43287v3"/>
</dbReference>
<dbReference type="PANTHER" id="PTHR34146">
    <property type="entry name" value="POLYNUCLEOTIDYL TRANSFERASE, RIBONUCLEASE H-LIKE SUPERFAMILY PROTEIN-RELATED"/>
    <property type="match status" value="1"/>
</dbReference>